<sequence length="191" mass="22742">MLEEEIKFILELDKMKSVYRRTYILSGDRRENDAEHSFHIALMAHLLKDYADRPIDVDRVCKMLLAHDLVEIDAGDTFAYDAKGYEDKNERELKAAKRLYGLLKEDQGKEFFDLWLEFEEMKTNDSLYANAMDRLQPIMMNYYGKIATWALYPINREMVYKRLEPIKEISNQLWTYACNIVDDYFNKHKGL</sequence>
<dbReference type="GO" id="GO:0046872">
    <property type="term" value="F:metal ion binding"/>
    <property type="evidence" value="ECO:0007669"/>
    <property type="project" value="UniProtKB-KW"/>
</dbReference>
<evidence type="ECO:0000259" key="3">
    <source>
        <dbReference type="Pfam" id="PF13023"/>
    </source>
</evidence>
<evidence type="ECO:0000256" key="2">
    <source>
        <dbReference type="ARBA" id="ARBA00022801"/>
    </source>
</evidence>
<name>A0A8H2M4I8_9FIRM</name>
<feature type="domain" description="HD" evidence="3">
    <location>
        <begin position="13"/>
        <end position="174"/>
    </location>
</feature>
<dbReference type="PANTHER" id="PTHR11845">
    <property type="entry name" value="5'-DEOXYNUCLEOTIDASE HDDC2"/>
    <property type="match status" value="1"/>
</dbReference>
<protein>
    <submittedName>
        <fullName evidence="4">5'-nucleotidase</fullName>
    </submittedName>
</protein>
<dbReference type="PANTHER" id="PTHR11845:SF13">
    <property type="entry name" value="5'-DEOXYNUCLEOTIDASE HDDC2"/>
    <property type="match status" value="1"/>
</dbReference>
<keyword evidence="1" id="KW-0479">Metal-binding</keyword>
<accession>A0A8H2M4I8</accession>
<proteinExistence type="predicted"/>
<evidence type="ECO:0000313" key="5">
    <source>
        <dbReference type="Proteomes" id="UP000377798"/>
    </source>
</evidence>
<dbReference type="RefSeq" id="WP_131748903.1">
    <property type="nucleotide sequence ID" value="NZ_CAACYI010000001.1"/>
</dbReference>
<dbReference type="Pfam" id="PF13023">
    <property type="entry name" value="HD_3"/>
    <property type="match status" value="1"/>
</dbReference>
<reference evidence="4 5" key="1">
    <citation type="submission" date="2019-02" db="EMBL/GenBank/DDBJ databases">
        <authorList>
            <consortium name="Pathogen Informatics"/>
        </authorList>
    </citation>
    <scope>NUCLEOTIDE SEQUENCE [LARGE SCALE GENOMIC DNA]</scope>
    <source>
        <strain evidence="4 5">3012STDY7089603</strain>
    </source>
</reference>
<dbReference type="EMBL" id="CAACYI010000001">
    <property type="protein sequence ID" value="VFB16309.1"/>
    <property type="molecule type" value="Genomic_DNA"/>
</dbReference>
<dbReference type="GO" id="GO:0005737">
    <property type="term" value="C:cytoplasm"/>
    <property type="evidence" value="ECO:0007669"/>
    <property type="project" value="TreeGrafter"/>
</dbReference>
<evidence type="ECO:0000256" key="1">
    <source>
        <dbReference type="ARBA" id="ARBA00022723"/>
    </source>
</evidence>
<dbReference type="GO" id="GO:0002953">
    <property type="term" value="F:5'-deoxynucleotidase activity"/>
    <property type="evidence" value="ECO:0007669"/>
    <property type="project" value="InterPro"/>
</dbReference>
<dbReference type="InterPro" id="IPR006674">
    <property type="entry name" value="HD_domain"/>
</dbReference>
<organism evidence="4 5">
    <name type="scientific">Urinicoccus massiliensis</name>
    <dbReference type="NCBI Taxonomy" id="1723382"/>
    <lineage>
        <taxon>Bacteria</taxon>
        <taxon>Bacillati</taxon>
        <taxon>Bacillota</taxon>
        <taxon>Tissierellia</taxon>
        <taxon>Tissierellales</taxon>
        <taxon>Peptoniphilaceae</taxon>
        <taxon>Urinicoccus</taxon>
    </lineage>
</organism>
<dbReference type="SUPFAM" id="SSF109604">
    <property type="entry name" value="HD-domain/PDEase-like"/>
    <property type="match status" value="1"/>
</dbReference>
<keyword evidence="2" id="KW-0378">Hydrolase</keyword>
<dbReference type="Proteomes" id="UP000377798">
    <property type="component" value="Unassembled WGS sequence"/>
</dbReference>
<evidence type="ECO:0000313" key="4">
    <source>
        <dbReference type="EMBL" id="VFB16309.1"/>
    </source>
</evidence>
<keyword evidence="5" id="KW-1185">Reference proteome</keyword>
<dbReference type="InterPro" id="IPR039356">
    <property type="entry name" value="YfbR/HDDC2"/>
</dbReference>
<dbReference type="AlphaFoldDB" id="A0A8H2M4I8"/>
<gene>
    <name evidence="4" type="ORF">NCTC13150_00831</name>
</gene>
<dbReference type="Gene3D" id="1.10.3210.10">
    <property type="entry name" value="Hypothetical protein af1432"/>
    <property type="match status" value="1"/>
</dbReference>
<comment type="caution">
    <text evidence="4">The sequence shown here is derived from an EMBL/GenBank/DDBJ whole genome shotgun (WGS) entry which is preliminary data.</text>
</comment>